<gene>
    <name evidence="5" type="ORF">UFOPK2169_00856</name>
</gene>
<dbReference type="AlphaFoldDB" id="A0A6J6KT31"/>
<dbReference type="Pfam" id="PF20789">
    <property type="entry name" value="4HBT_3C"/>
    <property type="match status" value="1"/>
</dbReference>
<name>A0A6J6KT31_9ZZZZ</name>
<proteinExistence type="inferred from homology"/>
<feature type="domain" description="Acyl-CoA thioesterase-like N-terminal HotDog" evidence="3">
    <location>
        <begin position="25"/>
        <end position="99"/>
    </location>
</feature>
<evidence type="ECO:0000256" key="1">
    <source>
        <dbReference type="ARBA" id="ARBA00006538"/>
    </source>
</evidence>
<dbReference type="InterPro" id="IPR042171">
    <property type="entry name" value="Acyl-CoA_hotdog"/>
</dbReference>
<accession>A0A6J6KT31</accession>
<dbReference type="GO" id="GO:0006637">
    <property type="term" value="P:acyl-CoA metabolic process"/>
    <property type="evidence" value="ECO:0007669"/>
    <property type="project" value="InterPro"/>
</dbReference>
<dbReference type="Pfam" id="PF13622">
    <property type="entry name" value="4HBT_3"/>
    <property type="match status" value="1"/>
</dbReference>
<evidence type="ECO:0000259" key="3">
    <source>
        <dbReference type="Pfam" id="PF13622"/>
    </source>
</evidence>
<keyword evidence="2" id="KW-0378">Hydrolase</keyword>
<dbReference type="GO" id="GO:0009062">
    <property type="term" value="P:fatty acid catabolic process"/>
    <property type="evidence" value="ECO:0007669"/>
    <property type="project" value="TreeGrafter"/>
</dbReference>
<feature type="domain" description="Acyl-CoA thioesterase-like C-terminal" evidence="4">
    <location>
        <begin position="131"/>
        <end position="266"/>
    </location>
</feature>
<evidence type="ECO:0000256" key="2">
    <source>
        <dbReference type="ARBA" id="ARBA00022801"/>
    </source>
</evidence>
<sequence>MSLEKLFELTPHGIDVVAGEGFPYPWGGLYGGHIVAQSLRAASSTVEEGFLPHSVRAYFIRRGDNSETVRYEVDRIRNGRSFCTRRVVARQSNGAILNLEASYQLPEGSPEISSVAMASNIPQPDDLAPTDTWSPHIEQREIPFEFVPAEKRDGSGQLMSWYRVKENFGDDQLMHRCALAYLSDDLPTGAVIRGVPELRERWNQENAFFSASLDHTIWFHRDIDSSQWHLYEMNCHAYINGRGLAFGYVFSQDGTHVATVAQETLVRLREQ</sequence>
<dbReference type="GO" id="GO:0047617">
    <property type="term" value="F:fatty acyl-CoA hydrolase activity"/>
    <property type="evidence" value="ECO:0007669"/>
    <property type="project" value="InterPro"/>
</dbReference>
<dbReference type="InterPro" id="IPR003703">
    <property type="entry name" value="Acyl_CoA_thio"/>
</dbReference>
<dbReference type="CDD" id="cd03444">
    <property type="entry name" value="Thioesterase_II_repeat1"/>
    <property type="match status" value="1"/>
</dbReference>
<organism evidence="5">
    <name type="scientific">freshwater metagenome</name>
    <dbReference type="NCBI Taxonomy" id="449393"/>
    <lineage>
        <taxon>unclassified sequences</taxon>
        <taxon>metagenomes</taxon>
        <taxon>ecological metagenomes</taxon>
    </lineage>
</organism>
<dbReference type="CDD" id="cd03445">
    <property type="entry name" value="Thioesterase_II_repeat2"/>
    <property type="match status" value="1"/>
</dbReference>
<dbReference type="InterPro" id="IPR049449">
    <property type="entry name" value="TesB_ACOT8-like_N"/>
</dbReference>
<dbReference type="PANTHER" id="PTHR11066">
    <property type="entry name" value="ACYL-COA THIOESTERASE"/>
    <property type="match status" value="1"/>
</dbReference>
<dbReference type="GO" id="GO:0005782">
    <property type="term" value="C:peroxisomal matrix"/>
    <property type="evidence" value="ECO:0007669"/>
    <property type="project" value="UniProtKB-SubCell"/>
</dbReference>
<protein>
    <submittedName>
        <fullName evidence="5">Unannotated protein</fullName>
    </submittedName>
</protein>
<dbReference type="InterPro" id="IPR049450">
    <property type="entry name" value="ACOT8-like_C"/>
</dbReference>
<evidence type="ECO:0000313" key="5">
    <source>
        <dbReference type="EMBL" id="CAB4652466.1"/>
    </source>
</evidence>
<reference evidence="5" key="1">
    <citation type="submission" date="2020-05" db="EMBL/GenBank/DDBJ databases">
        <authorList>
            <person name="Chiriac C."/>
            <person name="Salcher M."/>
            <person name="Ghai R."/>
            <person name="Kavagutti S V."/>
        </authorList>
    </citation>
    <scope>NUCLEOTIDE SEQUENCE</scope>
</reference>
<comment type="similarity">
    <text evidence="1">Belongs to the C/M/P thioester hydrolase family.</text>
</comment>
<dbReference type="PANTHER" id="PTHR11066:SF34">
    <property type="entry name" value="ACYL-COENZYME A THIOESTERASE 8"/>
    <property type="match status" value="1"/>
</dbReference>
<dbReference type="InterPro" id="IPR029069">
    <property type="entry name" value="HotDog_dom_sf"/>
</dbReference>
<dbReference type="EMBL" id="CAEZWE010000029">
    <property type="protein sequence ID" value="CAB4652466.1"/>
    <property type="molecule type" value="Genomic_DNA"/>
</dbReference>
<dbReference type="SUPFAM" id="SSF54637">
    <property type="entry name" value="Thioesterase/thiol ester dehydrase-isomerase"/>
    <property type="match status" value="2"/>
</dbReference>
<evidence type="ECO:0000259" key="4">
    <source>
        <dbReference type="Pfam" id="PF20789"/>
    </source>
</evidence>
<dbReference type="Gene3D" id="2.40.160.210">
    <property type="entry name" value="Acyl-CoA thioesterase, double hotdog domain"/>
    <property type="match status" value="1"/>
</dbReference>